<feature type="compositionally biased region" description="Basic residues" evidence="1">
    <location>
        <begin position="103"/>
        <end position="113"/>
    </location>
</feature>
<organism evidence="2 3">
    <name type="scientific">Sanghuangporus baumii</name>
    <name type="common">Phellinus baumii</name>
    <dbReference type="NCBI Taxonomy" id="108892"/>
    <lineage>
        <taxon>Eukaryota</taxon>
        <taxon>Fungi</taxon>
        <taxon>Dikarya</taxon>
        <taxon>Basidiomycota</taxon>
        <taxon>Agaricomycotina</taxon>
        <taxon>Agaricomycetes</taxon>
        <taxon>Hymenochaetales</taxon>
        <taxon>Hymenochaetaceae</taxon>
        <taxon>Sanghuangporus</taxon>
    </lineage>
</organism>
<accession>A0A9Q5I0X0</accession>
<feature type="compositionally biased region" description="Polar residues" evidence="1">
    <location>
        <begin position="114"/>
        <end position="139"/>
    </location>
</feature>
<evidence type="ECO:0000313" key="2">
    <source>
        <dbReference type="EMBL" id="OCB89489.1"/>
    </source>
</evidence>
<evidence type="ECO:0000313" key="3">
    <source>
        <dbReference type="Proteomes" id="UP000757232"/>
    </source>
</evidence>
<sequence>MSSTVYHSHTHRTSWESAPSYHKYPVGQYDGKPGQSPSGILKKIRKSLCGVFASELMWRNPQWQSPTKHVDGSVDSLAYAQSDDDSVLEAESIDEDNMAWGRPSKRPKHRNTHTKSNGNKEASPIPSSSDSTQASYRLW</sequence>
<reference evidence="2" key="1">
    <citation type="submission" date="2016-06" db="EMBL/GenBank/DDBJ databases">
        <title>Draft Genome sequence of the fungus Inonotus baumii.</title>
        <authorList>
            <person name="Zhu H."/>
            <person name="Lin W."/>
        </authorList>
    </citation>
    <scope>NUCLEOTIDE SEQUENCE</scope>
    <source>
        <strain evidence="2">821</strain>
    </source>
</reference>
<dbReference type="Proteomes" id="UP000757232">
    <property type="component" value="Unassembled WGS sequence"/>
</dbReference>
<feature type="region of interest" description="Disordered" evidence="1">
    <location>
        <begin position="81"/>
        <end position="139"/>
    </location>
</feature>
<dbReference type="EMBL" id="LNZH02000154">
    <property type="protein sequence ID" value="OCB89489.1"/>
    <property type="molecule type" value="Genomic_DNA"/>
</dbReference>
<protein>
    <submittedName>
        <fullName evidence="2">Uncharacterized protein</fullName>
    </submittedName>
</protein>
<feature type="compositionally biased region" description="Acidic residues" evidence="1">
    <location>
        <begin position="82"/>
        <end position="97"/>
    </location>
</feature>
<proteinExistence type="predicted"/>
<evidence type="ECO:0000256" key="1">
    <source>
        <dbReference type="SAM" id="MobiDB-lite"/>
    </source>
</evidence>
<gene>
    <name evidence="2" type="ORF">A7U60_g3284</name>
</gene>
<dbReference type="AlphaFoldDB" id="A0A9Q5I0X0"/>
<dbReference type="OrthoDB" id="3267558at2759"/>
<comment type="caution">
    <text evidence="2">The sequence shown here is derived from an EMBL/GenBank/DDBJ whole genome shotgun (WGS) entry which is preliminary data.</text>
</comment>
<keyword evidence="3" id="KW-1185">Reference proteome</keyword>
<name>A0A9Q5I0X0_SANBA</name>